<gene>
    <name evidence="2" type="ordered locus">MHLP_01820</name>
</gene>
<evidence type="ECO:0000256" key="1">
    <source>
        <dbReference type="SAM" id="Phobius"/>
    </source>
</evidence>
<evidence type="ECO:0000313" key="3">
    <source>
        <dbReference type="Proteomes" id="UP000006502"/>
    </source>
</evidence>
<accession>I7CJD3</accession>
<dbReference type="PATRIC" id="fig|1212765.3.peg.410"/>
<feature type="transmembrane region" description="Helical" evidence="1">
    <location>
        <begin position="53"/>
        <end position="73"/>
    </location>
</feature>
<protein>
    <submittedName>
        <fullName evidence="2">Uncharacterized protein</fullName>
    </submittedName>
</protein>
<name>I7CJD3_MYCHA</name>
<dbReference type="KEGG" id="mhl:MHLP_01820"/>
<proteinExistence type="predicted"/>
<dbReference type="Proteomes" id="UP000006502">
    <property type="component" value="Chromosome"/>
</dbReference>
<keyword evidence="1" id="KW-0812">Transmembrane</keyword>
<reference evidence="3" key="2">
    <citation type="submission" date="2012-07" db="EMBL/GenBank/DDBJ databases">
        <title>Complete genome sequence of 'Candidatus Mycoplasma haemolamae'.</title>
        <authorList>
            <person name="Guimaraes A.M.S."/>
            <person name="Toth B."/>
            <person name="Santos A.P."/>
            <person name="Nascimento N.C."/>
            <person name="Sojka J.E."/>
            <person name="Messick J.B."/>
        </authorList>
    </citation>
    <scope>NUCLEOTIDE SEQUENCE [LARGE SCALE GENOMIC DNA]</scope>
    <source>
        <strain evidence="3">Purdue</strain>
    </source>
</reference>
<organism evidence="2 3">
    <name type="scientific">Mycoplasma haematolamae (strain Purdue)</name>
    <dbReference type="NCBI Taxonomy" id="1212765"/>
    <lineage>
        <taxon>Bacteria</taxon>
        <taxon>Bacillati</taxon>
        <taxon>Mycoplasmatota</taxon>
        <taxon>Mollicutes</taxon>
        <taxon>Mycoplasmataceae</taxon>
        <taxon>Mycoplasma</taxon>
    </lineage>
</organism>
<dbReference type="HOGENOM" id="CLU_2396493_0_0_14"/>
<keyword evidence="1" id="KW-0472">Membrane</keyword>
<evidence type="ECO:0000313" key="2">
    <source>
        <dbReference type="EMBL" id="AFO51944.1"/>
    </source>
</evidence>
<keyword evidence="1" id="KW-1133">Transmembrane helix</keyword>
<sequence>MSPGNEPIVQTRKERMQRIRALQEALKREAIELEEYEEPRCRKCARRKKEIRALLFTSIALLLLMGLLLWISWLKAFPELFPRSWGLRSSWTS</sequence>
<dbReference type="AlphaFoldDB" id="I7CJD3"/>
<dbReference type="STRING" id="1212765.MHLP_01820"/>
<keyword evidence="3" id="KW-1185">Reference proteome</keyword>
<dbReference type="EMBL" id="CP003731">
    <property type="protein sequence ID" value="AFO51944.1"/>
    <property type="molecule type" value="Genomic_DNA"/>
</dbReference>
<reference evidence="2 3" key="1">
    <citation type="journal article" date="2012" name="J. Bacteriol.">
        <title>Genome Sequence of "Candidatus Mycoplasma haemolamae" Strain Purdue, a Red Blood Cell Pathogen of Alpacas (Vicugna pacos) and Llamas (Lama glama).</title>
        <authorList>
            <person name="Guimaraes A.M."/>
            <person name="Toth B."/>
            <person name="Santos A.P."/>
            <person name="do Nascimento N.C."/>
            <person name="Kritchevsky J.E."/>
            <person name="Messick J.B."/>
        </authorList>
    </citation>
    <scope>NUCLEOTIDE SEQUENCE [LARGE SCALE GENOMIC DNA]</scope>
    <source>
        <strain evidence="2 3">Purdue</strain>
    </source>
</reference>